<evidence type="ECO:0000313" key="3">
    <source>
        <dbReference type="Proteomes" id="UP001432322"/>
    </source>
</evidence>
<protein>
    <submittedName>
        <fullName evidence="2">Uncharacterized protein</fullName>
    </submittedName>
</protein>
<reference evidence="2" key="1">
    <citation type="submission" date="2023-10" db="EMBL/GenBank/DDBJ databases">
        <title>Genome assembly of Pristionchus species.</title>
        <authorList>
            <person name="Yoshida K."/>
            <person name="Sommer R.J."/>
        </authorList>
    </citation>
    <scope>NUCLEOTIDE SEQUENCE</scope>
    <source>
        <strain evidence="2">RS5133</strain>
    </source>
</reference>
<dbReference type="EMBL" id="BTSY01000003">
    <property type="protein sequence ID" value="GMT20058.1"/>
    <property type="molecule type" value="Genomic_DNA"/>
</dbReference>
<proteinExistence type="predicted"/>
<name>A0AAV5VKZ6_9BILA</name>
<gene>
    <name evidence="2" type="ORF">PFISCL1PPCAC_11355</name>
</gene>
<accession>A0AAV5VKZ6</accession>
<dbReference type="AlphaFoldDB" id="A0AAV5VKZ6"/>
<evidence type="ECO:0000256" key="1">
    <source>
        <dbReference type="SAM" id="MobiDB-lite"/>
    </source>
</evidence>
<comment type="caution">
    <text evidence="2">The sequence shown here is derived from an EMBL/GenBank/DDBJ whole genome shotgun (WGS) entry which is preliminary data.</text>
</comment>
<keyword evidence="3" id="KW-1185">Reference proteome</keyword>
<dbReference type="Proteomes" id="UP001432322">
    <property type="component" value="Unassembled WGS sequence"/>
</dbReference>
<feature type="non-terminal residue" evidence="2">
    <location>
        <position position="1"/>
    </location>
</feature>
<evidence type="ECO:0000313" key="2">
    <source>
        <dbReference type="EMBL" id="GMT20058.1"/>
    </source>
</evidence>
<organism evidence="2 3">
    <name type="scientific">Pristionchus fissidentatus</name>
    <dbReference type="NCBI Taxonomy" id="1538716"/>
    <lineage>
        <taxon>Eukaryota</taxon>
        <taxon>Metazoa</taxon>
        <taxon>Ecdysozoa</taxon>
        <taxon>Nematoda</taxon>
        <taxon>Chromadorea</taxon>
        <taxon>Rhabditida</taxon>
        <taxon>Rhabditina</taxon>
        <taxon>Diplogasteromorpha</taxon>
        <taxon>Diplogasteroidea</taxon>
        <taxon>Neodiplogasteridae</taxon>
        <taxon>Pristionchus</taxon>
    </lineage>
</organism>
<sequence length="188" mass="21455">ELPESLPSTSKEHSQSSQNSNNKLKKRTFTLNEDWESFKRARQHVADADVNSGKLAPSVPPRLRNQYTQEQWDKLSVLERWYLRQESKSCGDLSTKEANELLASSQRSKIKSGGLKMPSIPRLLIEDDESGNLHTVDPSADEVTDELYDTGNPSMALPDWAIPKDLLLRSFFQFRTALDSQTEVRFMR</sequence>
<feature type="non-terminal residue" evidence="2">
    <location>
        <position position="188"/>
    </location>
</feature>
<feature type="region of interest" description="Disordered" evidence="1">
    <location>
        <begin position="1"/>
        <end position="26"/>
    </location>
</feature>